<dbReference type="InterPro" id="IPR001932">
    <property type="entry name" value="PPM-type_phosphatase-like_dom"/>
</dbReference>
<feature type="domain" description="PPM-type phosphatase" evidence="2">
    <location>
        <begin position="194"/>
        <end position="404"/>
    </location>
</feature>
<dbReference type="Gene3D" id="3.30.450.20">
    <property type="entry name" value="PAS domain"/>
    <property type="match status" value="1"/>
</dbReference>
<protein>
    <recommendedName>
        <fullName evidence="2">PPM-type phosphatase domain-containing protein</fullName>
    </recommendedName>
</protein>
<name>A0ABP6L6Q7_9ACTN</name>
<dbReference type="NCBIfam" id="TIGR00229">
    <property type="entry name" value="sensory_box"/>
    <property type="match status" value="1"/>
</dbReference>
<dbReference type="SUPFAM" id="SSF55785">
    <property type="entry name" value="PYP-like sensor domain (PAS domain)"/>
    <property type="match status" value="1"/>
</dbReference>
<comment type="caution">
    <text evidence="3">The sequence shown here is derived from an EMBL/GenBank/DDBJ whole genome shotgun (WGS) entry which is preliminary data.</text>
</comment>
<dbReference type="InterPro" id="IPR000014">
    <property type="entry name" value="PAS"/>
</dbReference>
<evidence type="ECO:0000256" key="1">
    <source>
        <dbReference type="ARBA" id="ARBA00022801"/>
    </source>
</evidence>
<dbReference type="SMART" id="SM00331">
    <property type="entry name" value="PP2C_SIG"/>
    <property type="match status" value="1"/>
</dbReference>
<dbReference type="InterPro" id="IPR035965">
    <property type="entry name" value="PAS-like_dom_sf"/>
</dbReference>
<proteinExistence type="predicted"/>
<organism evidence="3 4">
    <name type="scientific">Streptosporangium longisporum</name>
    <dbReference type="NCBI Taxonomy" id="46187"/>
    <lineage>
        <taxon>Bacteria</taxon>
        <taxon>Bacillati</taxon>
        <taxon>Actinomycetota</taxon>
        <taxon>Actinomycetes</taxon>
        <taxon>Streptosporangiales</taxon>
        <taxon>Streptosporangiaceae</taxon>
        <taxon>Streptosporangium</taxon>
    </lineage>
</organism>
<evidence type="ECO:0000259" key="2">
    <source>
        <dbReference type="SMART" id="SM00331"/>
    </source>
</evidence>
<keyword evidence="1" id="KW-0378">Hydrolase</keyword>
<dbReference type="Gene3D" id="3.60.40.10">
    <property type="entry name" value="PPM-type phosphatase domain"/>
    <property type="match status" value="1"/>
</dbReference>
<reference evidence="4" key="1">
    <citation type="journal article" date="2019" name="Int. J. Syst. Evol. Microbiol.">
        <title>The Global Catalogue of Microorganisms (GCM) 10K type strain sequencing project: providing services to taxonomists for standard genome sequencing and annotation.</title>
        <authorList>
            <consortium name="The Broad Institute Genomics Platform"/>
            <consortium name="The Broad Institute Genome Sequencing Center for Infectious Disease"/>
            <person name="Wu L."/>
            <person name="Ma J."/>
        </authorList>
    </citation>
    <scope>NUCLEOTIDE SEQUENCE [LARGE SCALE GENOMIC DNA]</scope>
    <source>
        <strain evidence="4">JCM 3106</strain>
    </source>
</reference>
<evidence type="ECO:0000313" key="4">
    <source>
        <dbReference type="Proteomes" id="UP001499930"/>
    </source>
</evidence>
<dbReference type="Proteomes" id="UP001499930">
    <property type="component" value="Unassembled WGS sequence"/>
</dbReference>
<dbReference type="PANTHER" id="PTHR43156:SF2">
    <property type="entry name" value="STAGE II SPORULATION PROTEIN E"/>
    <property type="match status" value="1"/>
</dbReference>
<dbReference type="Pfam" id="PF07228">
    <property type="entry name" value="SpoIIE"/>
    <property type="match status" value="1"/>
</dbReference>
<dbReference type="RefSeq" id="WP_344902947.1">
    <property type="nucleotide sequence ID" value="NZ_BAAAWD010000019.1"/>
</dbReference>
<keyword evidence="4" id="KW-1185">Reference proteome</keyword>
<dbReference type="EMBL" id="BAAAWD010000019">
    <property type="protein sequence ID" value="GAA3029733.1"/>
    <property type="molecule type" value="Genomic_DNA"/>
</dbReference>
<evidence type="ECO:0000313" key="3">
    <source>
        <dbReference type="EMBL" id="GAA3029733.1"/>
    </source>
</evidence>
<dbReference type="PANTHER" id="PTHR43156">
    <property type="entry name" value="STAGE II SPORULATION PROTEIN E-RELATED"/>
    <property type="match status" value="1"/>
</dbReference>
<accession>A0ABP6L6Q7</accession>
<dbReference type="InterPro" id="IPR036457">
    <property type="entry name" value="PPM-type-like_dom_sf"/>
</dbReference>
<sequence>MTLPAPTAVAEKTRWRHDAPDGHMAVERHLLTARLAHAERLGDMGWAEWDLRTGEATWSDGVYAMFGRDPGDGPIPLCDLTGHAEAVDRPGVDRLLRSVVRRAVPGEAEFRVRRHGELRHLRIVLDPVVSGERAAVHGVVQDVTVRRRAERIMSDSRDMLLRVREQAAEEHHMSVALREAIMPGLDGTIDLPYARVTVRYAAAGVESGLGGDWYDAVRLSDGGVQLAIGDVAGHGMPALAQMAQLRHALAGLAMTGHSPDRLLTWLNDLVLRRMPETTATAVVGHLDPVTGTFSWAQAGHPAPILVRDGTAVQLEPPAGVLLGATSDEPYGLASFRSHPGDLLLLFTDGLVERRTRDIDEGVALTMAAAAALPGGDLEDGLDRLIEVVGGANPEDDTCVLAVGVLS</sequence>
<gene>
    <name evidence="3" type="ORF">GCM10017559_65360</name>
</gene>
<dbReference type="InterPro" id="IPR052016">
    <property type="entry name" value="Bact_Sigma-Reg"/>
</dbReference>
<dbReference type="SUPFAM" id="SSF81606">
    <property type="entry name" value="PP2C-like"/>
    <property type="match status" value="1"/>
</dbReference>